<keyword evidence="2" id="KW-1003">Cell membrane</keyword>
<dbReference type="Gene3D" id="1.10.287.70">
    <property type="match status" value="1"/>
</dbReference>
<organism evidence="10 11">
    <name type="scientific">Folsomia candida</name>
    <name type="common">Springtail</name>
    <dbReference type="NCBI Taxonomy" id="158441"/>
    <lineage>
        <taxon>Eukaryota</taxon>
        <taxon>Metazoa</taxon>
        <taxon>Ecdysozoa</taxon>
        <taxon>Arthropoda</taxon>
        <taxon>Hexapoda</taxon>
        <taxon>Collembola</taxon>
        <taxon>Entomobryomorpha</taxon>
        <taxon>Isotomoidea</taxon>
        <taxon>Isotomidae</taxon>
        <taxon>Proisotominae</taxon>
        <taxon>Folsomia</taxon>
    </lineage>
</organism>
<sequence length="603" mass="69241">MSLGLLVFFLGATLWTCSFYFHSALSTPFHEVFHEADLTFVSVPACSNSMILDKIEVRHFHTIQNVNLYTPLRYYVLCYTGSGLLFPQVLVNIDWNLNKDKCSRPVVVFIRSDRSVGQTSDGYSACEDLIYYNYRVFRPYVIFSLTLHRRDLECYARAAELIGLAKLVVLEDSVKSPRYFLPCLTCKPIKYLRLRGISLFNVRKAWDIINKNMHEYYIYYLKTQKFVRRGRCGLLPSKLGEIDEFNFCLIKTISIKYNLTMMQVSSRSRHVDLSLERVMGIRDDLPNSAKDEVYEVQFGYINFLTITNPPSPASGVTTFVSPFDTESWTFLLISVIFVATYFAWLEQDGIIRCDLQTFVSMAEKVITVTSMFLGQVGETTRKAYCKAKVALILVILWLFGYFILTANLYQGSIYSCLAVLFPPQTPQGFNDLAKGNIQIEKISPIGNGSIFLTLKKYSHENFTGIAPTVAAESPFRVTEFRVGFKNLIFAYVAKEWGRLHESGLGGMWEKMVRIGSALNKTEFRHGEQKYFEMVQIYLGKVKGKIRFHESTPVSLELIWPVFLICGVTFLLSGIVFVTENKFVIIWPALWMKTKFIYLGKLWK</sequence>
<evidence type="ECO:0000256" key="7">
    <source>
        <dbReference type="ARBA" id="ARBA00023180"/>
    </source>
</evidence>
<dbReference type="EMBL" id="LNIX01000075">
    <property type="protein sequence ID" value="OXA36737.1"/>
    <property type="molecule type" value="Genomic_DNA"/>
</dbReference>
<dbReference type="InterPro" id="IPR052192">
    <property type="entry name" value="Insect_Ionotropic_Sensory_Rcpt"/>
</dbReference>
<protein>
    <submittedName>
        <fullName evidence="10">Uncharacterized protein</fullName>
    </submittedName>
</protein>
<keyword evidence="3 8" id="KW-0812">Transmembrane</keyword>
<accession>A0A226CW47</accession>
<evidence type="ECO:0000313" key="11">
    <source>
        <dbReference type="Proteomes" id="UP000198287"/>
    </source>
</evidence>
<keyword evidence="4 8" id="KW-1133">Transmembrane helix</keyword>
<evidence type="ECO:0000256" key="6">
    <source>
        <dbReference type="ARBA" id="ARBA00023170"/>
    </source>
</evidence>
<dbReference type="PANTHER" id="PTHR42643:SF38">
    <property type="entry name" value="IONOTROPIC RECEPTOR 100A"/>
    <property type="match status" value="1"/>
</dbReference>
<keyword evidence="5 8" id="KW-0472">Membrane</keyword>
<comment type="subcellular location">
    <subcellularLocation>
        <location evidence="1">Cell membrane</location>
        <topology evidence="1">Multi-pass membrane protein</topology>
    </subcellularLocation>
</comment>
<proteinExistence type="predicted"/>
<dbReference type="Proteomes" id="UP000198287">
    <property type="component" value="Unassembled WGS sequence"/>
</dbReference>
<keyword evidence="7" id="KW-0325">Glycoprotein</keyword>
<feature type="transmembrane region" description="Helical" evidence="8">
    <location>
        <begin position="327"/>
        <end position="345"/>
    </location>
</feature>
<feature type="chain" id="PRO_5012285171" evidence="9">
    <location>
        <begin position="27"/>
        <end position="603"/>
    </location>
</feature>
<evidence type="ECO:0000256" key="8">
    <source>
        <dbReference type="SAM" id="Phobius"/>
    </source>
</evidence>
<feature type="transmembrane region" description="Helical" evidence="8">
    <location>
        <begin position="557"/>
        <end position="577"/>
    </location>
</feature>
<dbReference type="GO" id="GO:0005886">
    <property type="term" value="C:plasma membrane"/>
    <property type="evidence" value="ECO:0007669"/>
    <property type="project" value="UniProtKB-SubCell"/>
</dbReference>
<evidence type="ECO:0000256" key="2">
    <source>
        <dbReference type="ARBA" id="ARBA00022475"/>
    </source>
</evidence>
<feature type="transmembrane region" description="Helical" evidence="8">
    <location>
        <begin position="389"/>
        <end position="409"/>
    </location>
</feature>
<reference evidence="10 11" key="1">
    <citation type="submission" date="2015-12" db="EMBL/GenBank/DDBJ databases">
        <title>The genome of Folsomia candida.</title>
        <authorList>
            <person name="Faddeeva A."/>
            <person name="Derks M.F."/>
            <person name="Anvar Y."/>
            <person name="Smit S."/>
            <person name="Van Straalen N."/>
            <person name="Roelofs D."/>
        </authorList>
    </citation>
    <scope>NUCLEOTIDE SEQUENCE [LARGE SCALE GENOMIC DNA]</scope>
    <source>
        <strain evidence="10 11">VU population</strain>
        <tissue evidence="10">Whole body</tissue>
    </source>
</reference>
<evidence type="ECO:0000256" key="4">
    <source>
        <dbReference type="ARBA" id="ARBA00022989"/>
    </source>
</evidence>
<keyword evidence="9" id="KW-0732">Signal</keyword>
<dbReference type="AlphaFoldDB" id="A0A226CW47"/>
<dbReference type="PANTHER" id="PTHR42643">
    <property type="entry name" value="IONOTROPIC RECEPTOR 20A-RELATED"/>
    <property type="match status" value="1"/>
</dbReference>
<evidence type="ECO:0000256" key="9">
    <source>
        <dbReference type="SAM" id="SignalP"/>
    </source>
</evidence>
<evidence type="ECO:0000313" key="10">
    <source>
        <dbReference type="EMBL" id="OXA36737.1"/>
    </source>
</evidence>
<keyword evidence="11" id="KW-1185">Reference proteome</keyword>
<evidence type="ECO:0000256" key="3">
    <source>
        <dbReference type="ARBA" id="ARBA00022692"/>
    </source>
</evidence>
<evidence type="ECO:0000256" key="1">
    <source>
        <dbReference type="ARBA" id="ARBA00004651"/>
    </source>
</evidence>
<comment type="caution">
    <text evidence="10">The sequence shown here is derived from an EMBL/GenBank/DDBJ whole genome shotgun (WGS) entry which is preliminary data.</text>
</comment>
<feature type="signal peptide" evidence="9">
    <location>
        <begin position="1"/>
        <end position="26"/>
    </location>
</feature>
<evidence type="ECO:0000256" key="5">
    <source>
        <dbReference type="ARBA" id="ARBA00023136"/>
    </source>
</evidence>
<keyword evidence="6" id="KW-0675">Receptor</keyword>
<name>A0A226CW47_FOLCA</name>
<gene>
    <name evidence="10" type="ORF">Fcan01_28490</name>
</gene>